<protein>
    <submittedName>
        <fullName evidence="2">SRPBCC family protein</fullName>
    </submittedName>
</protein>
<proteinExistence type="predicted"/>
<dbReference type="Gene3D" id="3.30.530.20">
    <property type="match status" value="1"/>
</dbReference>
<feature type="transmembrane region" description="Helical" evidence="1">
    <location>
        <begin position="6"/>
        <end position="25"/>
    </location>
</feature>
<keyword evidence="1" id="KW-0472">Membrane</keyword>
<evidence type="ECO:0000313" key="3">
    <source>
        <dbReference type="Proteomes" id="UP001163719"/>
    </source>
</evidence>
<dbReference type="EMBL" id="JAPDHV010000004">
    <property type="protein sequence ID" value="MCW3161703.1"/>
    <property type="molecule type" value="Genomic_DNA"/>
</dbReference>
<gene>
    <name evidence="2" type="ORF">OH806_10555</name>
</gene>
<reference evidence="2" key="1">
    <citation type="submission" date="2022-10" db="EMBL/GenBank/DDBJ databases">
        <title>Chryseobacterium babae sp. nov. isolated from the gut of the beetle Oryctes rhinoceros, and Chryseobacterium kimseyorum sp. nov., isolated from a stick insect rearing cage.</title>
        <authorList>
            <person name="Shelomi M."/>
            <person name="Han C.-J."/>
            <person name="Chen W.-M."/>
            <person name="Chen H.-K."/>
            <person name="Liaw S.-J."/>
            <person name="Muhle E."/>
            <person name="Clermont D."/>
        </authorList>
    </citation>
    <scope>NUCLEOTIDE SEQUENCE</scope>
    <source>
        <strain evidence="2">WLa1L2M3</strain>
    </source>
</reference>
<dbReference type="SUPFAM" id="SSF55961">
    <property type="entry name" value="Bet v1-like"/>
    <property type="match status" value="1"/>
</dbReference>
<dbReference type="InterPro" id="IPR023393">
    <property type="entry name" value="START-like_dom_sf"/>
</dbReference>
<sequence length="184" mass="20985">MDIIITILIILVCIVVTLLILALFIPKHYSVTVSQTINRPQKDVFEYVSILQNQLKYSEWLKSDDTLKPEISGTDGTVGAILKWESNNEDKNKNTGKGEQEIKSMDDNNIDIELRLIKPMPGICKLQNNFLETETNKTLYTCTFSAFAKYPINLPSYLIGRQFIKKAQQKTLNNLKSILEESIN</sequence>
<keyword evidence="3" id="KW-1185">Reference proteome</keyword>
<comment type="caution">
    <text evidence="2">The sequence shown here is derived from an EMBL/GenBank/DDBJ whole genome shotgun (WGS) entry which is preliminary data.</text>
</comment>
<keyword evidence="1" id="KW-0812">Transmembrane</keyword>
<keyword evidence="1" id="KW-1133">Transmembrane helix</keyword>
<evidence type="ECO:0000313" key="2">
    <source>
        <dbReference type="EMBL" id="MCW3161703.1"/>
    </source>
</evidence>
<name>A0ABT3HPJ7_9FLAO</name>
<dbReference type="RefSeq" id="WP_264743646.1">
    <property type="nucleotide sequence ID" value="NZ_JAPDHV010000004.1"/>
</dbReference>
<evidence type="ECO:0000256" key="1">
    <source>
        <dbReference type="SAM" id="Phobius"/>
    </source>
</evidence>
<dbReference type="CDD" id="cd07818">
    <property type="entry name" value="SRPBCC_1"/>
    <property type="match status" value="1"/>
</dbReference>
<accession>A0ABT3HPJ7</accession>
<dbReference type="Proteomes" id="UP001163719">
    <property type="component" value="Unassembled WGS sequence"/>
</dbReference>
<organism evidence="2 3">
    <name type="scientific">Chryseobacterium oryctis</name>
    <dbReference type="NCBI Taxonomy" id="2952618"/>
    <lineage>
        <taxon>Bacteria</taxon>
        <taxon>Pseudomonadati</taxon>
        <taxon>Bacteroidota</taxon>
        <taxon>Flavobacteriia</taxon>
        <taxon>Flavobacteriales</taxon>
        <taxon>Weeksellaceae</taxon>
        <taxon>Chryseobacterium group</taxon>
        <taxon>Chryseobacterium</taxon>
    </lineage>
</organism>